<dbReference type="EMBL" id="JAODYH010000007">
    <property type="protein sequence ID" value="MCT9812041.1"/>
    <property type="molecule type" value="Genomic_DNA"/>
</dbReference>
<dbReference type="Gene3D" id="3.40.190.150">
    <property type="entry name" value="Bordetella uptake gene, domain 1"/>
    <property type="match status" value="1"/>
</dbReference>
<proteinExistence type="inferred from homology"/>
<protein>
    <submittedName>
        <fullName evidence="3">Tripartite tricarboxylate transporter substrate binding protein</fullName>
    </submittedName>
</protein>
<dbReference type="Pfam" id="PF03401">
    <property type="entry name" value="TctC"/>
    <property type="match status" value="1"/>
</dbReference>
<evidence type="ECO:0000313" key="3">
    <source>
        <dbReference type="EMBL" id="MCT9812041.1"/>
    </source>
</evidence>
<keyword evidence="2" id="KW-0732">Signal</keyword>
<dbReference type="SUPFAM" id="SSF53850">
    <property type="entry name" value="Periplasmic binding protein-like II"/>
    <property type="match status" value="1"/>
</dbReference>
<dbReference type="Gene3D" id="3.40.190.10">
    <property type="entry name" value="Periplasmic binding protein-like II"/>
    <property type="match status" value="1"/>
</dbReference>
<feature type="chain" id="PRO_5046625065" evidence="2">
    <location>
        <begin position="25"/>
        <end position="333"/>
    </location>
</feature>
<accession>A0ABT2PQ83</accession>
<dbReference type="PANTHER" id="PTHR42928">
    <property type="entry name" value="TRICARBOXYLATE-BINDING PROTEIN"/>
    <property type="match status" value="1"/>
</dbReference>
<dbReference type="PANTHER" id="PTHR42928:SF5">
    <property type="entry name" value="BLR1237 PROTEIN"/>
    <property type="match status" value="1"/>
</dbReference>
<dbReference type="RefSeq" id="WP_261501281.1">
    <property type="nucleotide sequence ID" value="NZ_JAODYH010000007.1"/>
</dbReference>
<dbReference type="InterPro" id="IPR042100">
    <property type="entry name" value="Bug_dom1"/>
</dbReference>
<comment type="caution">
    <text evidence="3">The sequence shown here is derived from an EMBL/GenBank/DDBJ whole genome shotgun (WGS) entry which is preliminary data.</text>
</comment>
<organism evidence="3 4">
    <name type="scientific">Acidovorax bellezanensis</name>
    <dbReference type="NCBI Taxonomy" id="2976702"/>
    <lineage>
        <taxon>Bacteria</taxon>
        <taxon>Pseudomonadati</taxon>
        <taxon>Pseudomonadota</taxon>
        <taxon>Betaproteobacteria</taxon>
        <taxon>Burkholderiales</taxon>
        <taxon>Comamonadaceae</taxon>
        <taxon>Acidovorax</taxon>
    </lineage>
</organism>
<reference evidence="3 4" key="1">
    <citation type="submission" date="2022-09" db="EMBL/GenBank/DDBJ databases">
        <title>Draft genome of isolate Be4.</title>
        <authorList>
            <person name="Sanchez-Castro I."/>
            <person name="Martinez-Rodriguez P."/>
            <person name="Descostes M."/>
            <person name="Merroun M."/>
        </authorList>
    </citation>
    <scope>NUCLEOTIDE SEQUENCE [LARGE SCALE GENOMIC DNA]</scope>
    <source>
        <strain evidence="3 4">Be4</strain>
    </source>
</reference>
<evidence type="ECO:0000256" key="1">
    <source>
        <dbReference type="ARBA" id="ARBA00006987"/>
    </source>
</evidence>
<dbReference type="InterPro" id="IPR005064">
    <property type="entry name" value="BUG"/>
</dbReference>
<dbReference type="CDD" id="cd07012">
    <property type="entry name" value="PBP2_Bug_TTT"/>
    <property type="match status" value="1"/>
</dbReference>
<dbReference type="Proteomes" id="UP001525968">
    <property type="component" value="Unassembled WGS sequence"/>
</dbReference>
<name>A0ABT2PQ83_9BURK</name>
<evidence type="ECO:0000256" key="2">
    <source>
        <dbReference type="SAM" id="SignalP"/>
    </source>
</evidence>
<dbReference type="InterPro" id="IPR006311">
    <property type="entry name" value="TAT_signal"/>
</dbReference>
<gene>
    <name evidence="3" type="ORF">N0K08_15450</name>
</gene>
<evidence type="ECO:0000313" key="4">
    <source>
        <dbReference type="Proteomes" id="UP001525968"/>
    </source>
</evidence>
<dbReference type="PIRSF" id="PIRSF017082">
    <property type="entry name" value="YflP"/>
    <property type="match status" value="1"/>
</dbReference>
<dbReference type="PROSITE" id="PS51318">
    <property type="entry name" value="TAT"/>
    <property type="match status" value="1"/>
</dbReference>
<feature type="signal peptide" evidence="2">
    <location>
        <begin position="1"/>
        <end position="24"/>
    </location>
</feature>
<comment type="similarity">
    <text evidence="1">Belongs to the UPF0065 (bug) family.</text>
</comment>
<sequence length="333" mass="35811">MHDLSRRSLIAAAAALAAAPASWAQPAPYPSKPLTMVVAYPAGGASDAGARIFIDPMGKDLKQPVIVENIGGGTGVIGTNKMLASAPDGYTFLYGSANEVILAPLLNAAAKYRFTDFKAVQAATEATIILLVRNGLNVNTLDEFIAYAQKNKDKDKPLSYATVGIDSLYHLMGDAIAKRTGANFLHVPYKGAAPALQDLAGGQVDFAILPYQVNMDGMAQQGRLKLLTSFSKTLPPTLKHVPKIDTSKLLPDFEYTIGGGFQVRKDVPDAIVDRLRAAIGHAQSQPEVRAKLEAEGRMVLQPFTTQAQADAYLTNMFNRYLQLLKDVGRQPVR</sequence>
<keyword evidence="4" id="KW-1185">Reference proteome</keyword>